<name>A0A251RPL6_HELAN</name>
<feature type="compositionally biased region" description="Basic and acidic residues" evidence="1">
    <location>
        <begin position="8"/>
        <end position="19"/>
    </location>
</feature>
<evidence type="ECO:0000313" key="3">
    <source>
        <dbReference type="EMBL" id="OTF86237.1"/>
    </source>
</evidence>
<dbReference type="EMBL" id="MNCJ02000332">
    <property type="protein sequence ID" value="KAF5755180.1"/>
    <property type="molecule type" value="Genomic_DNA"/>
</dbReference>
<feature type="compositionally biased region" description="Basic and acidic residues" evidence="1">
    <location>
        <begin position="28"/>
        <end position="40"/>
    </location>
</feature>
<dbReference type="Proteomes" id="UP000215914">
    <property type="component" value="Chromosome 17"/>
</dbReference>
<evidence type="ECO:0000313" key="4">
    <source>
        <dbReference type="Proteomes" id="UP000215914"/>
    </source>
</evidence>
<dbReference type="AlphaFoldDB" id="A0A251RPL6"/>
<reference evidence="2" key="3">
    <citation type="submission" date="2020-06" db="EMBL/GenBank/DDBJ databases">
        <title>Helianthus annuus Genome sequencing and assembly Release 2.</title>
        <authorList>
            <person name="Gouzy J."/>
            <person name="Langlade N."/>
            <person name="Munos S."/>
        </authorList>
    </citation>
    <scope>NUCLEOTIDE SEQUENCE</scope>
    <source>
        <tissue evidence="2">Leaves</tissue>
    </source>
</reference>
<evidence type="ECO:0000256" key="1">
    <source>
        <dbReference type="SAM" id="MobiDB-lite"/>
    </source>
</evidence>
<protein>
    <submittedName>
        <fullName evidence="3">Uncharacterized protein</fullName>
    </submittedName>
</protein>
<keyword evidence="4" id="KW-1185">Reference proteome</keyword>
<dbReference type="Gramene" id="mRNA:HanXRQr2_Chr17g0799761">
    <property type="protein sequence ID" value="mRNA:HanXRQr2_Chr17g0799761"/>
    <property type="gene ID" value="HanXRQr2_Chr17g0799761"/>
</dbReference>
<organism evidence="3 4">
    <name type="scientific">Helianthus annuus</name>
    <name type="common">Common sunflower</name>
    <dbReference type="NCBI Taxonomy" id="4232"/>
    <lineage>
        <taxon>Eukaryota</taxon>
        <taxon>Viridiplantae</taxon>
        <taxon>Streptophyta</taxon>
        <taxon>Embryophyta</taxon>
        <taxon>Tracheophyta</taxon>
        <taxon>Spermatophyta</taxon>
        <taxon>Magnoliopsida</taxon>
        <taxon>eudicotyledons</taxon>
        <taxon>Gunneridae</taxon>
        <taxon>Pentapetalae</taxon>
        <taxon>asterids</taxon>
        <taxon>campanulids</taxon>
        <taxon>Asterales</taxon>
        <taxon>Asteraceae</taxon>
        <taxon>Asteroideae</taxon>
        <taxon>Heliantheae alliance</taxon>
        <taxon>Heliantheae</taxon>
        <taxon>Helianthus</taxon>
    </lineage>
</organism>
<reference evidence="3" key="2">
    <citation type="submission" date="2017-02" db="EMBL/GenBank/DDBJ databases">
        <title>Sunflower complete genome.</title>
        <authorList>
            <person name="Langlade N."/>
            <person name="Munos S."/>
        </authorList>
    </citation>
    <scope>NUCLEOTIDE SEQUENCE [LARGE SCALE GENOMIC DNA]</scope>
    <source>
        <tissue evidence="3">Leaves</tissue>
    </source>
</reference>
<feature type="region of interest" description="Disordered" evidence="1">
    <location>
        <begin position="1"/>
        <end position="40"/>
    </location>
</feature>
<gene>
    <name evidence="3" type="ORF">HannXRQ_Chr17g0548621</name>
    <name evidence="2" type="ORF">HanXRQr2_Chr17g0799761</name>
</gene>
<accession>A0A251RPL6</accession>
<reference evidence="2 4" key="1">
    <citation type="journal article" date="2017" name="Nature">
        <title>The sunflower genome provides insights into oil metabolism, flowering and Asterid evolution.</title>
        <authorList>
            <person name="Badouin H."/>
            <person name="Gouzy J."/>
            <person name="Grassa C.J."/>
            <person name="Murat F."/>
            <person name="Staton S.E."/>
            <person name="Cottret L."/>
            <person name="Lelandais-Briere C."/>
            <person name="Owens G.L."/>
            <person name="Carrere S."/>
            <person name="Mayjonade B."/>
            <person name="Legrand L."/>
            <person name="Gill N."/>
            <person name="Kane N.C."/>
            <person name="Bowers J.E."/>
            <person name="Hubner S."/>
            <person name="Bellec A."/>
            <person name="Berard A."/>
            <person name="Berges H."/>
            <person name="Blanchet N."/>
            <person name="Boniface M.C."/>
            <person name="Brunel D."/>
            <person name="Catrice O."/>
            <person name="Chaidir N."/>
            <person name="Claudel C."/>
            <person name="Donnadieu C."/>
            <person name="Faraut T."/>
            <person name="Fievet G."/>
            <person name="Helmstetter N."/>
            <person name="King M."/>
            <person name="Knapp S.J."/>
            <person name="Lai Z."/>
            <person name="Le Paslier M.C."/>
            <person name="Lippi Y."/>
            <person name="Lorenzon L."/>
            <person name="Mandel J.R."/>
            <person name="Marage G."/>
            <person name="Marchand G."/>
            <person name="Marquand E."/>
            <person name="Bret-Mestries E."/>
            <person name="Morien E."/>
            <person name="Nambeesan S."/>
            <person name="Nguyen T."/>
            <person name="Pegot-Espagnet P."/>
            <person name="Pouilly N."/>
            <person name="Raftis F."/>
            <person name="Sallet E."/>
            <person name="Schiex T."/>
            <person name="Thomas J."/>
            <person name="Vandecasteele C."/>
            <person name="Vares D."/>
            <person name="Vear F."/>
            <person name="Vautrin S."/>
            <person name="Crespi M."/>
            <person name="Mangin B."/>
            <person name="Burke J.M."/>
            <person name="Salse J."/>
            <person name="Munos S."/>
            <person name="Vincourt P."/>
            <person name="Rieseberg L.H."/>
            <person name="Langlade N.B."/>
        </authorList>
    </citation>
    <scope>NUCLEOTIDE SEQUENCE [LARGE SCALE GENOMIC DNA]</scope>
    <source>
        <strain evidence="4">cv. SF193</strain>
        <tissue evidence="2">Leaves</tissue>
    </source>
</reference>
<proteinExistence type="predicted"/>
<dbReference type="EMBL" id="CM007906">
    <property type="protein sequence ID" value="OTF86237.1"/>
    <property type="molecule type" value="Genomic_DNA"/>
</dbReference>
<dbReference type="InParanoid" id="A0A251RPL6"/>
<sequence length="303" mass="34068">MVVACGGEIRETEREDRRERSKRRERKSVKVDGETRTAADRRRWRRHGVGSDLTVGSITRWSASMSGGPCHYPVGFYSGVPVRVSARWSSVLFDRFPEAGESAGAVKSTRLNRVNSAQVRVNSVRVWSNQSDSQRMGSVQVLVRSTGQQLSQTARFGLTRSNRVNSVVGSAVQVSSLVQASQSGQIMKHFGSTRSNRVNSVKTGQLSPPTRSFGCISKLRHGWNRRTMWSRVLSGRSFSRSLSFICFRCAMKIPVQSRQCYDISGCDTKCFRSILFSFDFKSFEINTLMSFCNISSFPIYPFH</sequence>
<evidence type="ECO:0000313" key="2">
    <source>
        <dbReference type="EMBL" id="KAF5755180.1"/>
    </source>
</evidence>